<feature type="region of interest" description="Disordered" evidence="4">
    <location>
        <begin position="134"/>
        <end position="173"/>
    </location>
</feature>
<dbReference type="GO" id="GO:0061630">
    <property type="term" value="F:ubiquitin protein ligase activity"/>
    <property type="evidence" value="ECO:0007669"/>
    <property type="project" value="UniProtKB-EC"/>
</dbReference>
<evidence type="ECO:0000313" key="6">
    <source>
        <dbReference type="Proteomes" id="UP000824469"/>
    </source>
</evidence>
<dbReference type="Proteomes" id="UP000824469">
    <property type="component" value="Unassembled WGS sequence"/>
</dbReference>
<name>A0AA38KXK0_TAXCH</name>
<keyword evidence="6" id="KW-1185">Reference proteome</keyword>
<evidence type="ECO:0000313" key="5">
    <source>
        <dbReference type="EMBL" id="KAH9310129.1"/>
    </source>
</evidence>
<dbReference type="PANTHER" id="PTHR45647">
    <property type="entry name" value="OS02G0152300 PROTEIN"/>
    <property type="match status" value="1"/>
</dbReference>
<evidence type="ECO:0000256" key="1">
    <source>
        <dbReference type="ARBA" id="ARBA00000900"/>
    </source>
</evidence>
<feature type="compositionally biased region" description="Basic and acidic residues" evidence="4">
    <location>
        <begin position="148"/>
        <end position="173"/>
    </location>
</feature>
<feature type="non-terminal residue" evidence="5">
    <location>
        <position position="173"/>
    </location>
</feature>
<evidence type="ECO:0000256" key="3">
    <source>
        <dbReference type="ARBA" id="ARBA00022786"/>
    </source>
</evidence>
<evidence type="ECO:0000256" key="4">
    <source>
        <dbReference type="SAM" id="MobiDB-lite"/>
    </source>
</evidence>
<dbReference type="AlphaFoldDB" id="A0AA38KXK0"/>
<comment type="catalytic activity">
    <reaction evidence="1">
        <text>S-ubiquitinyl-[E2 ubiquitin-conjugating enzyme]-L-cysteine + [acceptor protein]-L-lysine = [E2 ubiquitin-conjugating enzyme]-L-cysteine + N(6)-ubiquitinyl-[acceptor protein]-L-lysine.</text>
        <dbReference type="EC" id="2.3.2.27"/>
    </reaction>
</comment>
<comment type="caution">
    <text evidence="5">The sequence shown here is derived from an EMBL/GenBank/DDBJ whole genome shotgun (WGS) entry which is preliminary data.</text>
</comment>
<organism evidence="5 6">
    <name type="scientific">Taxus chinensis</name>
    <name type="common">Chinese yew</name>
    <name type="synonym">Taxus wallichiana var. chinensis</name>
    <dbReference type="NCBI Taxonomy" id="29808"/>
    <lineage>
        <taxon>Eukaryota</taxon>
        <taxon>Viridiplantae</taxon>
        <taxon>Streptophyta</taxon>
        <taxon>Embryophyta</taxon>
        <taxon>Tracheophyta</taxon>
        <taxon>Spermatophyta</taxon>
        <taxon>Pinopsida</taxon>
        <taxon>Pinidae</taxon>
        <taxon>Conifers II</taxon>
        <taxon>Cupressales</taxon>
        <taxon>Taxaceae</taxon>
        <taxon>Taxus</taxon>
    </lineage>
</organism>
<keyword evidence="3" id="KW-0833">Ubl conjugation pathway</keyword>
<reference evidence="5 6" key="1">
    <citation type="journal article" date="2021" name="Nat. Plants">
        <title>The Taxus genome provides insights into paclitaxel biosynthesis.</title>
        <authorList>
            <person name="Xiong X."/>
            <person name="Gou J."/>
            <person name="Liao Q."/>
            <person name="Li Y."/>
            <person name="Zhou Q."/>
            <person name="Bi G."/>
            <person name="Li C."/>
            <person name="Du R."/>
            <person name="Wang X."/>
            <person name="Sun T."/>
            <person name="Guo L."/>
            <person name="Liang H."/>
            <person name="Lu P."/>
            <person name="Wu Y."/>
            <person name="Zhang Z."/>
            <person name="Ro D.K."/>
            <person name="Shang Y."/>
            <person name="Huang S."/>
            <person name="Yan J."/>
        </authorList>
    </citation>
    <scope>NUCLEOTIDE SEQUENCE [LARGE SCALE GENOMIC DNA]</scope>
    <source>
        <strain evidence="5">Ta-2019</strain>
    </source>
</reference>
<sequence length="173" mass="19842">YRSTSFRSRTLWHSGGGTSQAETSIFDRLKEINEIDDINNESRRQENGSCSLDFKMTSTSNIQMNESFLHDQQNVMFELEKLKVELKHTLGMYSLAWQEAIDARIKANELNLQRILEARILEIAKAGEEQARSVATREKANSEAAIKQAEEARQLTERETLHRKDAELRAIGE</sequence>
<evidence type="ECO:0000256" key="2">
    <source>
        <dbReference type="ARBA" id="ARBA00012483"/>
    </source>
</evidence>
<dbReference type="EMBL" id="JAHRHJ020000007">
    <property type="protein sequence ID" value="KAH9310129.1"/>
    <property type="molecule type" value="Genomic_DNA"/>
</dbReference>
<gene>
    <name evidence="5" type="ORF">KI387_038040</name>
</gene>
<dbReference type="InterPro" id="IPR051348">
    <property type="entry name" value="U-box_ubiquitin_ligases"/>
</dbReference>
<protein>
    <recommendedName>
        <fullName evidence="2">RING-type E3 ubiquitin transferase</fullName>
        <ecNumber evidence="2">2.3.2.27</ecNumber>
    </recommendedName>
</protein>
<dbReference type="EC" id="2.3.2.27" evidence="2"/>
<dbReference type="PANTHER" id="PTHR45647:SF15">
    <property type="entry name" value="U-BOX DOMAIN-CONTAINING PROTEIN 35"/>
    <property type="match status" value="1"/>
</dbReference>
<proteinExistence type="predicted"/>
<accession>A0AA38KXK0</accession>